<protein>
    <submittedName>
        <fullName evidence="1">Uncharacterized protein</fullName>
    </submittedName>
</protein>
<keyword evidence="2" id="KW-1185">Reference proteome</keyword>
<reference evidence="1 2" key="1">
    <citation type="submission" date="2020-08" db="EMBL/GenBank/DDBJ databases">
        <title>Genome sequence of Sphingomonas rhizophila KACC 19189T.</title>
        <authorList>
            <person name="Hyun D.-W."/>
            <person name="Bae J.-W."/>
        </authorList>
    </citation>
    <scope>NUCLEOTIDE SEQUENCE [LARGE SCALE GENOMIC DNA]</scope>
    <source>
        <strain evidence="1 2">KACC 19189</strain>
    </source>
</reference>
<gene>
    <name evidence="1" type="ORF">H9L12_05515</name>
</gene>
<dbReference type="KEGG" id="srhi:H9L12_05515"/>
<evidence type="ECO:0000313" key="2">
    <source>
        <dbReference type="Proteomes" id="UP000515955"/>
    </source>
</evidence>
<proteinExistence type="predicted"/>
<dbReference type="Proteomes" id="UP000515955">
    <property type="component" value="Chromosome"/>
</dbReference>
<accession>A0A7G9SDP3</accession>
<dbReference type="EMBL" id="CP060717">
    <property type="protein sequence ID" value="QNN65968.1"/>
    <property type="molecule type" value="Genomic_DNA"/>
</dbReference>
<name>A0A7G9SDP3_9SPHN</name>
<organism evidence="1 2">
    <name type="scientific">Sphingomonas rhizophila</name>
    <dbReference type="NCBI Taxonomy" id="2071607"/>
    <lineage>
        <taxon>Bacteria</taxon>
        <taxon>Pseudomonadati</taxon>
        <taxon>Pseudomonadota</taxon>
        <taxon>Alphaproteobacteria</taxon>
        <taxon>Sphingomonadales</taxon>
        <taxon>Sphingomonadaceae</taxon>
        <taxon>Sphingomonas</taxon>
    </lineage>
</organism>
<dbReference type="RefSeq" id="WP_187542953.1">
    <property type="nucleotide sequence ID" value="NZ_CP060717.1"/>
</dbReference>
<dbReference type="AlphaFoldDB" id="A0A7G9SDP3"/>
<sequence length="245" mass="27092">MDETPVQPTKEPAWSAILRSTDFYRDILVTILGVLIALWIGEKADDARWRSKAANASDAIDRELAVSAATFVERALLQPCLTRRLAELDRIVASVRAGQSLPKVGEFGATPYRALESASWDDALNSGAIAYMPEGNKSSLASTYPAIKEFNQNIGEEQRLWYRLRLIENSPGPLSESMVTELATSLKLLTYRVRLNGLIADQLLLMTKGRRIEPDLTAIFGPDATLASLRHDVQKRKICQPLPVG</sequence>
<evidence type="ECO:0000313" key="1">
    <source>
        <dbReference type="EMBL" id="QNN65968.1"/>
    </source>
</evidence>